<dbReference type="PROSITE" id="PS50994">
    <property type="entry name" value="INTEGRASE"/>
    <property type="match status" value="1"/>
</dbReference>
<feature type="non-terminal residue" evidence="2">
    <location>
        <position position="194"/>
    </location>
</feature>
<evidence type="ECO:0000259" key="1">
    <source>
        <dbReference type="PROSITE" id="PS50994"/>
    </source>
</evidence>
<sequence length="194" mass="22155">LKGNHYLVMVDGFSGFPFIKRLKSLKSKAIINALKAWFLDWGNPKTIRSDGGPQFRSEFGIFCAENCIVHELSSPYNSRSNGTAEAAVKIAKNLLIKCDGNWDEFTMRLREMRNIPRGDGNCPAEMLLGRKQRGFLPTIMESFDNPITEKKEKKRNIKEGRKLKPLSMSERVLIQNPITKKWDESGIVLSERKH</sequence>
<dbReference type="InterPro" id="IPR050951">
    <property type="entry name" value="Retrovirus_Pol_polyprotein"/>
</dbReference>
<dbReference type="SUPFAM" id="SSF53098">
    <property type="entry name" value="Ribonuclease H-like"/>
    <property type="match status" value="1"/>
</dbReference>
<dbReference type="AlphaFoldDB" id="A0A6S7KK61"/>
<dbReference type="EMBL" id="CACRXK020049007">
    <property type="protein sequence ID" value="CAB4046276.1"/>
    <property type="molecule type" value="Genomic_DNA"/>
</dbReference>
<dbReference type="InterPro" id="IPR036397">
    <property type="entry name" value="RNaseH_sf"/>
</dbReference>
<accession>A0A6S7KK61</accession>
<evidence type="ECO:0000313" key="2">
    <source>
        <dbReference type="EMBL" id="CAB4046276.1"/>
    </source>
</evidence>
<keyword evidence="3" id="KW-1185">Reference proteome</keyword>
<dbReference type="PANTHER" id="PTHR37984:SF5">
    <property type="entry name" value="PROTEIN NYNRIN-LIKE"/>
    <property type="match status" value="1"/>
</dbReference>
<feature type="domain" description="Integrase catalytic" evidence="1">
    <location>
        <begin position="1"/>
        <end position="97"/>
    </location>
</feature>
<name>A0A6S7KK61_PARCT</name>
<feature type="non-terminal residue" evidence="2">
    <location>
        <position position="1"/>
    </location>
</feature>
<dbReference type="Gene3D" id="3.30.420.10">
    <property type="entry name" value="Ribonuclease H-like superfamily/Ribonuclease H"/>
    <property type="match status" value="1"/>
</dbReference>
<reference evidence="2" key="1">
    <citation type="submission" date="2020-04" db="EMBL/GenBank/DDBJ databases">
        <authorList>
            <person name="Alioto T."/>
            <person name="Alioto T."/>
            <person name="Gomez Garrido J."/>
        </authorList>
    </citation>
    <scope>NUCLEOTIDE SEQUENCE</scope>
    <source>
        <strain evidence="2">A484AB</strain>
    </source>
</reference>
<dbReference type="GO" id="GO:0003676">
    <property type="term" value="F:nucleic acid binding"/>
    <property type="evidence" value="ECO:0007669"/>
    <property type="project" value="InterPro"/>
</dbReference>
<dbReference type="InterPro" id="IPR012337">
    <property type="entry name" value="RNaseH-like_sf"/>
</dbReference>
<dbReference type="OrthoDB" id="2286242at2759"/>
<dbReference type="PANTHER" id="PTHR37984">
    <property type="entry name" value="PROTEIN CBG26694"/>
    <property type="match status" value="1"/>
</dbReference>
<dbReference type="Proteomes" id="UP001152795">
    <property type="component" value="Unassembled WGS sequence"/>
</dbReference>
<comment type="caution">
    <text evidence="2">The sequence shown here is derived from an EMBL/GenBank/DDBJ whole genome shotgun (WGS) entry which is preliminary data.</text>
</comment>
<organism evidence="2 3">
    <name type="scientific">Paramuricea clavata</name>
    <name type="common">Red gorgonian</name>
    <name type="synonym">Violescent sea-whip</name>
    <dbReference type="NCBI Taxonomy" id="317549"/>
    <lineage>
        <taxon>Eukaryota</taxon>
        <taxon>Metazoa</taxon>
        <taxon>Cnidaria</taxon>
        <taxon>Anthozoa</taxon>
        <taxon>Octocorallia</taxon>
        <taxon>Malacalcyonacea</taxon>
        <taxon>Plexauridae</taxon>
        <taxon>Paramuricea</taxon>
    </lineage>
</organism>
<dbReference type="GO" id="GO:0015074">
    <property type="term" value="P:DNA integration"/>
    <property type="evidence" value="ECO:0007669"/>
    <property type="project" value="InterPro"/>
</dbReference>
<dbReference type="InterPro" id="IPR001584">
    <property type="entry name" value="Integrase_cat-core"/>
</dbReference>
<evidence type="ECO:0000313" key="3">
    <source>
        <dbReference type="Proteomes" id="UP001152795"/>
    </source>
</evidence>
<proteinExistence type="predicted"/>
<gene>
    <name evidence="2" type="ORF">PACLA_8A064547</name>
</gene>
<protein>
    <submittedName>
        <fullName evidence="2">Retrovirus-related Pol poly from transposon opus</fullName>
    </submittedName>
</protein>
<dbReference type="Pfam" id="PF00665">
    <property type="entry name" value="rve"/>
    <property type="match status" value="1"/>
</dbReference>